<evidence type="ECO:0000256" key="3">
    <source>
        <dbReference type="ARBA" id="ARBA00022801"/>
    </source>
</evidence>
<dbReference type="EC" id="3.5.1.28" evidence="2"/>
<keyword evidence="3" id="KW-0378">Hydrolase</keyword>
<keyword evidence="4" id="KW-1133">Transmembrane helix</keyword>
<accession>A0A363NNL9</accession>
<dbReference type="PANTHER" id="PTHR30404:SF0">
    <property type="entry name" value="N-ACETYLMURAMOYL-L-ALANINE AMIDASE AMIC"/>
    <property type="match status" value="1"/>
</dbReference>
<dbReference type="Proteomes" id="UP000250831">
    <property type="component" value="Unassembled WGS sequence"/>
</dbReference>
<dbReference type="EMBL" id="QCXX01000007">
    <property type="protein sequence ID" value="PUV22310.1"/>
    <property type="molecule type" value="Genomic_DNA"/>
</dbReference>
<dbReference type="OrthoDB" id="649093at2"/>
<dbReference type="Gene3D" id="3.40.630.40">
    <property type="entry name" value="Zn-dependent exopeptidases"/>
    <property type="match status" value="1"/>
</dbReference>
<feature type="domain" description="MurNAc-LAA" evidence="5">
    <location>
        <begin position="325"/>
        <end position="486"/>
    </location>
</feature>
<dbReference type="Pfam" id="PF05569">
    <property type="entry name" value="Peptidase_M56"/>
    <property type="match status" value="1"/>
</dbReference>
<dbReference type="GO" id="GO:0009253">
    <property type="term" value="P:peptidoglycan catabolic process"/>
    <property type="evidence" value="ECO:0007669"/>
    <property type="project" value="InterPro"/>
</dbReference>
<keyword evidence="4" id="KW-0812">Transmembrane</keyword>
<organism evidence="7 8">
    <name type="scientific">Sphingobacterium athyrii</name>
    <dbReference type="NCBI Taxonomy" id="2152717"/>
    <lineage>
        <taxon>Bacteria</taxon>
        <taxon>Pseudomonadati</taxon>
        <taxon>Bacteroidota</taxon>
        <taxon>Sphingobacteriia</taxon>
        <taxon>Sphingobacteriales</taxon>
        <taxon>Sphingobacteriaceae</taxon>
        <taxon>Sphingobacterium</taxon>
    </lineage>
</organism>
<dbReference type="InterPro" id="IPR002508">
    <property type="entry name" value="MurNAc-LAA_cat"/>
</dbReference>
<evidence type="ECO:0000259" key="5">
    <source>
        <dbReference type="Pfam" id="PF01520"/>
    </source>
</evidence>
<keyword evidence="8" id="KW-1185">Reference proteome</keyword>
<evidence type="ECO:0000256" key="4">
    <source>
        <dbReference type="SAM" id="Phobius"/>
    </source>
</evidence>
<keyword evidence="4" id="KW-0472">Membrane</keyword>
<evidence type="ECO:0000256" key="2">
    <source>
        <dbReference type="ARBA" id="ARBA00011901"/>
    </source>
</evidence>
<sequence length="494" mass="57197">MKIMNNILYYLFEVNCSLMLGAALYFLVIKGLSFFQWNRYYLIGICLLSLLLPFGKFRIAELFFSSVTTAPEVAEVGQVLNTLQAGGDLFTEVEMADSLWSSISLGHWIAYLYLLGTVLLLLRCIVRYNTLRRRIRQLHPREYRGFIIVDPFDQYINCSVQHVIVMEEQLLDTAAGQLIFEHESQHILFKHRLDKWVIEFFRCLFWLNPLIYWLRGQLYLTHEYQVDRILADTYGKSGYARFLLAFSQEEKPIGLQSSLFNNQHELVERVQVMMSKPSSARSKWKYILAVPVLCFLLLFYSFINPPRSSWYSIFHSEKGGVIKTIVLDPGHGGKDVGATAFSGLTEKSLTWETCLLLKQELERKGYKVLLSRAGDEFKTLKERSNLEGDLFLSIHFDRIETKEMLPIRILYQSGVTNNVLEQHNHRFAFSLDQKFQQNGLQVSRPQVSTKHAVLRNAKIPALLLDLDNINAIDKNVKLYFVQKLANAIDQSFDQ</sequence>
<dbReference type="AlphaFoldDB" id="A0A363NNL9"/>
<dbReference type="CDD" id="cd02696">
    <property type="entry name" value="MurNAc-LAA"/>
    <property type="match status" value="1"/>
</dbReference>
<evidence type="ECO:0000313" key="8">
    <source>
        <dbReference type="Proteomes" id="UP000250831"/>
    </source>
</evidence>
<dbReference type="InterPro" id="IPR008756">
    <property type="entry name" value="Peptidase_M56"/>
</dbReference>
<dbReference type="Pfam" id="PF01520">
    <property type="entry name" value="Amidase_3"/>
    <property type="match status" value="1"/>
</dbReference>
<comment type="caution">
    <text evidence="7">The sequence shown here is derived from an EMBL/GenBank/DDBJ whole genome shotgun (WGS) entry which is preliminary data.</text>
</comment>
<feature type="transmembrane region" description="Helical" evidence="4">
    <location>
        <begin position="284"/>
        <end position="303"/>
    </location>
</feature>
<name>A0A363NNL9_9SPHI</name>
<proteinExistence type="predicted"/>
<comment type="catalytic activity">
    <reaction evidence="1">
        <text>Hydrolyzes the link between N-acetylmuramoyl residues and L-amino acid residues in certain cell-wall glycopeptides.</text>
        <dbReference type="EC" id="3.5.1.28"/>
    </reaction>
</comment>
<gene>
    <name evidence="7" type="ORF">DCO56_22395</name>
</gene>
<feature type="transmembrane region" description="Helical" evidence="4">
    <location>
        <begin position="108"/>
        <end position="126"/>
    </location>
</feature>
<protein>
    <recommendedName>
        <fullName evidence="2">N-acetylmuramoyl-L-alanine amidase</fullName>
        <ecNumber evidence="2">3.5.1.28</ecNumber>
    </recommendedName>
</protein>
<feature type="domain" description="Peptidase M56" evidence="6">
    <location>
        <begin position="163"/>
        <end position="272"/>
    </location>
</feature>
<dbReference type="InterPro" id="IPR050695">
    <property type="entry name" value="N-acetylmuramoyl_amidase_3"/>
</dbReference>
<evidence type="ECO:0000256" key="1">
    <source>
        <dbReference type="ARBA" id="ARBA00001561"/>
    </source>
</evidence>
<reference evidence="7 8" key="1">
    <citation type="submission" date="2018-04" db="EMBL/GenBank/DDBJ databases">
        <title>Sphingobacterium sp. M46 Genome.</title>
        <authorList>
            <person name="Cheng J."/>
            <person name="Li Y."/>
        </authorList>
    </citation>
    <scope>NUCLEOTIDE SEQUENCE [LARGE SCALE GENOMIC DNA]</scope>
    <source>
        <strain evidence="7 8">M46</strain>
    </source>
</reference>
<dbReference type="SUPFAM" id="SSF53187">
    <property type="entry name" value="Zn-dependent exopeptidases"/>
    <property type="match status" value="1"/>
</dbReference>
<dbReference type="GO" id="GO:0008745">
    <property type="term" value="F:N-acetylmuramoyl-L-alanine amidase activity"/>
    <property type="evidence" value="ECO:0007669"/>
    <property type="project" value="UniProtKB-EC"/>
</dbReference>
<evidence type="ECO:0000259" key="6">
    <source>
        <dbReference type="Pfam" id="PF05569"/>
    </source>
</evidence>
<dbReference type="GO" id="GO:0030288">
    <property type="term" value="C:outer membrane-bounded periplasmic space"/>
    <property type="evidence" value="ECO:0007669"/>
    <property type="project" value="TreeGrafter"/>
</dbReference>
<evidence type="ECO:0000313" key="7">
    <source>
        <dbReference type="EMBL" id="PUV22310.1"/>
    </source>
</evidence>
<dbReference type="PANTHER" id="PTHR30404">
    <property type="entry name" value="N-ACETYLMURAMOYL-L-ALANINE AMIDASE"/>
    <property type="match status" value="1"/>
</dbReference>
<feature type="transmembrane region" description="Helical" evidence="4">
    <location>
        <begin position="6"/>
        <end position="28"/>
    </location>
</feature>